<comment type="caution">
    <text evidence="1">The sequence shown here is derived from an EMBL/GenBank/DDBJ whole genome shotgun (WGS) entry which is preliminary data.</text>
</comment>
<protein>
    <recommendedName>
        <fullName evidence="3">YlbE-like protein</fullName>
    </recommendedName>
</protein>
<dbReference type="RefSeq" id="WP_184243449.1">
    <property type="nucleotide sequence ID" value="NZ_BAAACU010000020.1"/>
</dbReference>
<proteinExistence type="predicted"/>
<dbReference type="AlphaFoldDB" id="A0A841RK37"/>
<gene>
    <name evidence="1" type="ORF">GGQ92_000101</name>
</gene>
<dbReference type="InterPro" id="IPR025613">
    <property type="entry name" value="YlbE"/>
</dbReference>
<evidence type="ECO:0008006" key="3">
    <source>
        <dbReference type="Google" id="ProtNLM"/>
    </source>
</evidence>
<reference evidence="1 2" key="1">
    <citation type="submission" date="2020-08" db="EMBL/GenBank/DDBJ databases">
        <title>Genomic Encyclopedia of Type Strains, Phase IV (KMG-IV): sequencing the most valuable type-strain genomes for metagenomic binning, comparative biology and taxonomic classification.</title>
        <authorList>
            <person name="Goeker M."/>
        </authorList>
    </citation>
    <scope>NUCLEOTIDE SEQUENCE [LARGE SCALE GENOMIC DNA]</scope>
    <source>
        <strain evidence="1 2">DSM 11805</strain>
    </source>
</reference>
<dbReference type="Proteomes" id="UP000572212">
    <property type="component" value="Unassembled WGS sequence"/>
</dbReference>
<accession>A0A841RK37</accession>
<sequence>MEPECYEHLMKNKDLIRFIRMNPEWYRYLMREPDRVFEMERLAKEYFGKTITQRMDRMQQNIQLIQFLMNMANSSSD</sequence>
<name>A0A841RK37_9BACI</name>
<organism evidence="1 2">
    <name type="scientific">Gracilibacillus halotolerans</name>
    <dbReference type="NCBI Taxonomy" id="74386"/>
    <lineage>
        <taxon>Bacteria</taxon>
        <taxon>Bacillati</taxon>
        <taxon>Bacillota</taxon>
        <taxon>Bacilli</taxon>
        <taxon>Bacillales</taxon>
        <taxon>Bacillaceae</taxon>
        <taxon>Gracilibacillus</taxon>
    </lineage>
</organism>
<dbReference type="Pfam" id="PF14003">
    <property type="entry name" value="YlbE"/>
    <property type="match status" value="1"/>
</dbReference>
<evidence type="ECO:0000313" key="1">
    <source>
        <dbReference type="EMBL" id="MBB6511334.1"/>
    </source>
</evidence>
<keyword evidence="2" id="KW-1185">Reference proteome</keyword>
<dbReference type="EMBL" id="JACHON010000001">
    <property type="protein sequence ID" value="MBB6511334.1"/>
    <property type="molecule type" value="Genomic_DNA"/>
</dbReference>
<evidence type="ECO:0000313" key="2">
    <source>
        <dbReference type="Proteomes" id="UP000572212"/>
    </source>
</evidence>